<dbReference type="InterPro" id="IPR036416">
    <property type="entry name" value="Pept_tRNA_hydro_sf"/>
</dbReference>
<keyword evidence="8" id="KW-1185">Reference proteome</keyword>
<dbReference type="EMBL" id="MU069519">
    <property type="protein sequence ID" value="KAF5840243.1"/>
    <property type="molecule type" value="Genomic_DNA"/>
</dbReference>
<dbReference type="Pfam" id="PF01195">
    <property type="entry name" value="Pept_tRNA_hydro"/>
    <property type="match status" value="1"/>
</dbReference>
<dbReference type="InterPro" id="IPR001328">
    <property type="entry name" value="Pept_tRNA_hydro"/>
</dbReference>
<keyword evidence="4" id="KW-0694">RNA-binding</keyword>
<dbReference type="Proteomes" id="UP000815325">
    <property type="component" value="Unassembled WGS sequence"/>
</dbReference>
<evidence type="ECO:0000313" key="7">
    <source>
        <dbReference type="EMBL" id="KAF5840243.1"/>
    </source>
</evidence>
<feature type="compositionally biased region" description="Low complexity" evidence="6">
    <location>
        <begin position="63"/>
        <end position="73"/>
    </location>
</feature>
<dbReference type="HAMAP" id="MF_00083">
    <property type="entry name" value="Pept_tRNA_hydro_bact"/>
    <property type="match status" value="1"/>
</dbReference>
<dbReference type="SUPFAM" id="SSF53178">
    <property type="entry name" value="Peptidyl-tRNA hydrolase-like"/>
    <property type="match status" value="1"/>
</dbReference>
<evidence type="ECO:0000256" key="6">
    <source>
        <dbReference type="SAM" id="MobiDB-lite"/>
    </source>
</evidence>
<evidence type="ECO:0000256" key="1">
    <source>
        <dbReference type="ARBA" id="ARBA00013260"/>
    </source>
</evidence>
<evidence type="ECO:0000256" key="3">
    <source>
        <dbReference type="ARBA" id="ARBA00022801"/>
    </source>
</evidence>
<comment type="caution">
    <text evidence="7">The sequence shown here is derived from an EMBL/GenBank/DDBJ whole genome shotgun (WGS) entry which is preliminary data.</text>
</comment>
<feature type="compositionally biased region" description="Low complexity" evidence="6">
    <location>
        <begin position="96"/>
        <end position="105"/>
    </location>
</feature>
<feature type="region of interest" description="Disordered" evidence="6">
    <location>
        <begin position="290"/>
        <end position="347"/>
    </location>
</feature>
<evidence type="ECO:0000313" key="8">
    <source>
        <dbReference type="Proteomes" id="UP000815325"/>
    </source>
</evidence>
<protein>
    <recommendedName>
        <fullName evidence="1">peptidyl-tRNA hydrolase</fullName>
        <ecNumber evidence="1">3.1.1.29</ecNumber>
    </recommendedName>
</protein>
<organism evidence="7 8">
    <name type="scientific">Dunaliella salina</name>
    <name type="common">Green alga</name>
    <name type="synonym">Protococcus salinus</name>
    <dbReference type="NCBI Taxonomy" id="3046"/>
    <lineage>
        <taxon>Eukaryota</taxon>
        <taxon>Viridiplantae</taxon>
        <taxon>Chlorophyta</taxon>
        <taxon>core chlorophytes</taxon>
        <taxon>Chlorophyceae</taxon>
        <taxon>CS clade</taxon>
        <taxon>Chlamydomonadales</taxon>
        <taxon>Dunaliellaceae</taxon>
        <taxon>Dunaliella</taxon>
    </lineage>
</organism>
<reference evidence="7" key="1">
    <citation type="submission" date="2017-08" db="EMBL/GenBank/DDBJ databases">
        <authorList>
            <person name="Polle J.E."/>
            <person name="Barry K."/>
            <person name="Cushman J."/>
            <person name="Schmutz J."/>
            <person name="Tran D."/>
            <person name="Hathwaick L.T."/>
            <person name="Yim W.C."/>
            <person name="Jenkins J."/>
            <person name="Mckie-Krisberg Z.M."/>
            <person name="Prochnik S."/>
            <person name="Lindquist E."/>
            <person name="Dockter R.B."/>
            <person name="Adam C."/>
            <person name="Molina H."/>
            <person name="Bunkerborg J."/>
            <person name="Jin E."/>
            <person name="Buchheim M."/>
            <person name="Magnuson J."/>
        </authorList>
    </citation>
    <scope>NUCLEOTIDE SEQUENCE</scope>
    <source>
        <strain evidence="7">CCAP 19/18</strain>
    </source>
</reference>
<dbReference type="Gene3D" id="3.40.50.1470">
    <property type="entry name" value="Peptidyl-tRNA hydrolase"/>
    <property type="match status" value="1"/>
</dbReference>
<dbReference type="GO" id="GO:0016787">
    <property type="term" value="F:hydrolase activity"/>
    <property type="evidence" value="ECO:0007669"/>
    <property type="project" value="UniProtKB-KW"/>
</dbReference>
<gene>
    <name evidence="7" type="ORF">DUNSADRAFT_17346</name>
</gene>
<evidence type="ECO:0000256" key="4">
    <source>
        <dbReference type="ARBA" id="ARBA00022884"/>
    </source>
</evidence>
<dbReference type="PANTHER" id="PTHR17224:SF1">
    <property type="entry name" value="PEPTIDYL-TRNA HYDROLASE"/>
    <property type="match status" value="1"/>
</dbReference>
<accession>A0ABQ7H068</accession>
<dbReference type="EC" id="3.1.1.29" evidence="1"/>
<name>A0ABQ7H068_DUNSA</name>
<dbReference type="PANTHER" id="PTHR17224">
    <property type="entry name" value="PEPTIDYL-TRNA HYDROLASE"/>
    <property type="match status" value="1"/>
</dbReference>
<dbReference type="InterPro" id="IPR018171">
    <property type="entry name" value="Pept_tRNA_hydro_CS"/>
</dbReference>
<dbReference type="CDD" id="cd00462">
    <property type="entry name" value="PTH"/>
    <property type="match status" value="1"/>
</dbReference>
<keyword evidence="2" id="KW-0820">tRNA-binding</keyword>
<comment type="similarity">
    <text evidence="5">Belongs to the PTH family.</text>
</comment>
<sequence>MCIHLSCAITKCHGCIELWQCPSNQNHKMLHARLFLGNRLLQKPQRLASIPPAIRLGFSKLSHPASHASSPLPTKKRRKLEVNAAGAAEARKSSSKHGQSQQQSQDDPTATWLIVGLGNPGANYDGTRHNIGFMVLDEFAKSKDIELRKLEKSAVLGKGSLGGRQVFLAKPVTFMNNSGEAVSQLARFYKVPSTHILVVADDLDLPVGTVRLRQRGGHGGQNGLRSIIERLGNSQEFPRIKIGIGRPAGSISPAAHVLQPFNAKEREVMGVAIQEAVDVIGMILDQGLHKAMSRGGTPSKKGGEKAKGTAAKGAKGEAPAAGKAGSTPAKAPKPLAGPSEVASLGQS</sequence>
<dbReference type="PROSITE" id="PS01195">
    <property type="entry name" value="PEPT_TRNA_HYDROL_1"/>
    <property type="match status" value="1"/>
</dbReference>
<feature type="region of interest" description="Disordered" evidence="6">
    <location>
        <begin position="63"/>
        <end position="108"/>
    </location>
</feature>
<evidence type="ECO:0000256" key="2">
    <source>
        <dbReference type="ARBA" id="ARBA00022555"/>
    </source>
</evidence>
<evidence type="ECO:0000256" key="5">
    <source>
        <dbReference type="ARBA" id="ARBA00038063"/>
    </source>
</evidence>
<dbReference type="NCBIfam" id="TIGR00447">
    <property type="entry name" value="pth"/>
    <property type="match status" value="1"/>
</dbReference>
<proteinExistence type="inferred from homology"/>
<feature type="compositionally biased region" description="Low complexity" evidence="6">
    <location>
        <begin position="308"/>
        <end position="325"/>
    </location>
</feature>
<keyword evidence="3 7" id="KW-0378">Hydrolase</keyword>